<dbReference type="Proteomes" id="UP000789901">
    <property type="component" value="Unassembled WGS sequence"/>
</dbReference>
<sequence length="49" mass="5467">MEGIIDSGSKCPIITYEVVKKFGFIKDKSLPNIADKVVSDIVKQKLLTR</sequence>
<gene>
    <name evidence="1" type="ORF">GMARGA_LOCUS10849</name>
</gene>
<comment type="caution">
    <text evidence="1">The sequence shown here is derived from an EMBL/GenBank/DDBJ whole genome shotgun (WGS) entry which is preliminary data.</text>
</comment>
<evidence type="ECO:0000313" key="2">
    <source>
        <dbReference type="Proteomes" id="UP000789901"/>
    </source>
</evidence>
<reference evidence="1 2" key="1">
    <citation type="submission" date="2021-06" db="EMBL/GenBank/DDBJ databases">
        <authorList>
            <person name="Kallberg Y."/>
            <person name="Tangrot J."/>
            <person name="Rosling A."/>
        </authorList>
    </citation>
    <scope>NUCLEOTIDE SEQUENCE [LARGE SCALE GENOMIC DNA]</scope>
    <source>
        <strain evidence="1 2">120-4 pot B 10/14</strain>
    </source>
</reference>
<name>A0ABN7UW73_GIGMA</name>
<accession>A0ABN7UW73</accession>
<evidence type="ECO:0000313" key="1">
    <source>
        <dbReference type="EMBL" id="CAG8679016.1"/>
    </source>
</evidence>
<dbReference type="EMBL" id="CAJVQB010006183">
    <property type="protein sequence ID" value="CAG8679016.1"/>
    <property type="molecule type" value="Genomic_DNA"/>
</dbReference>
<protein>
    <submittedName>
        <fullName evidence="1">18179_t:CDS:1</fullName>
    </submittedName>
</protein>
<keyword evidence="2" id="KW-1185">Reference proteome</keyword>
<organism evidence="1 2">
    <name type="scientific">Gigaspora margarita</name>
    <dbReference type="NCBI Taxonomy" id="4874"/>
    <lineage>
        <taxon>Eukaryota</taxon>
        <taxon>Fungi</taxon>
        <taxon>Fungi incertae sedis</taxon>
        <taxon>Mucoromycota</taxon>
        <taxon>Glomeromycotina</taxon>
        <taxon>Glomeromycetes</taxon>
        <taxon>Diversisporales</taxon>
        <taxon>Gigasporaceae</taxon>
        <taxon>Gigaspora</taxon>
    </lineage>
</organism>
<proteinExistence type="predicted"/>